<accession>A0AB36JVQ0</accession>
<sequence>MIRSFKHKGLAKFFKSGSTAGIQTAHAKRLRLILGRLNAASGAKDMDLPGLRLHELSGNRSGIWAVTVRGNWRVTFRFEDGDAEVVNDQDCH</sequence>
<reference evidence="1 2" key="1">
    <citation type="journal article" date="2017" name="Genome Announc.">
        <title>Draft Genome Sequences of Salinivibrio proteolyticus, Salinivibrio sharmensis, Salinivibrio siamensis, Salinivibrio costicola subsp. alcaliphilus, Salinivibrio costicola subsp. vallismortis, and 29 New Isolates Belonging to the Genus Salinivibrio.</title>
        <authorList>
            <person name="Lopez-Hermoso C."/>
            <person name="de la Haba R.R."/>
            <person name="Sanchez-Porro C."/>
            <person name="Bayliss S.C."/>
            <person name="Feil E.J."/>
            <person name="Ventosa A."/>
        </authorList>
    </citation>
    <scope>NUCLEOTIDE SEQUENCE [LARGE SCALE GENOMIC DNA]</scope>
    <source>
        <strain evidence="1 2">AL184</strain>
    </source>
</reference>
<keyword evidence="2" id="KW-1185">Reference proteome</keyword>
<comment type="caution">
    <text evidence="1">The sequence shown here is derived from an EMBL/GenBank/DDBJ whole genome shotgun (WGS) entry which is preliminary data.</text>
</comment>
<evidence type="ECO:0000313" key="1">
    <source>
        <dbReference type="EMBL" id="OOE39116.1"/>
    </source>
</evidence>
<dbReference type="PANTHER" id="PTHR40266">
    <property type="entry name" value="TOXIN HIGB-1"/>
    <property type="match status" value="1"/>
</dbReference>
<gene>
    <name evidence="1" type="ORF">BZG00_10755</name>
</gene>
<dbReference type="Proteomes" id="UP000189021">
    <property type="component" value="Unassembled WGS sequence"/>
</dbReference>
<dbReference type="RefSeq" id="WP_077522407.1">
    <property type="nucleotide sequence ID" value="NZ_CP040021.1"/>
</dbReference>
<dbReference type="PANTHER" id="PTHR40266:SF2">
    <property type="entry name" value="TOXIN HIGB-1"/>
    <property type="match status" value="1"/>
</dbReference>
<proteinExistence type="predicted"/>
<dbReference type="Pfam" id="PF05015">
    <property type="entry name" value="HigB-like_toxin"/>
    <property type="match status" value="1"/>
</dbReference>
<dbReference type="Gene3D" id="3.30.2310.20">
    <property type="entry name" value="RelE-like"/>
    <property type="match status" value="1"/>
</dbReference>
<dbReference type="InterPro" id="IPR035093">
    <property type="entry name" value="RelE/ParE_toxin_dom_sf"/>
</dbReference>
<dbReference type="InterPro" id="IPR007711">
    <property type="entry name" value="HigB-1"/>
</dbReference>
<dbReference type="SUPFAM" id="SSF143011">
    <property type="entry name" value="RelE-like"/>
    <property type="match status" value="1"/>
</dbReference>
<evidence type="ECO:0000313" key="2">
    <source>
        <dbReference type="Proteomes" id="UP000189021"/>
    </source>
</evidence>
<dbReference type="AlphaFoldDB" id="A0AB36JVQ0"/>
<protein>
    <submittedName>
        <fullName evidence="1">Peptidase</fullName>
    </submittedName>
</protein>
<name>A0AB36JVQ0_9GAMM</name>
<dbReference type="EMBL" id="MUEK01000010">
    <property type="protein sequence ID" value="OOE39116.1"/>
    <property type="molecule type" value="Genomic_DNA"/>
</dbReference>
<organism evidence="1 2">
    <name type="scientific">Salinivibrio kushneri</name>
    <dbReference type="NCBI Taxonomy" id="1908198"/>
    <lineage>
        <taxon>Bacteria</taxon>
        <taxon>Pseudomonadati</taxon>
        <taxon>Pseudomonadota</taxon>
        <taxon>Gammaproteobacteria</taxon>
        <taxon>Vibrionales</taxon>
        <taxon>Vibrionaceae</taxon>
        <taxon>Salinivibrio</taxon>
    </lineage>
</organism>